<evidence type="ECO:0000313" key="2">
    <source>
        <dbReference type="Proteomes" id="UP000007819"/>
    </source>
</evidence>
<protein>
    <submittedName>
        <fullName evidence="1">Uncharacterized protein</fullName>
    </submittedName>
</protein>
<proteinExistence type="predicted"/>
<keyword evidence="2" id="KW-1185">Reference proteome</keyword>
<sequence>MSVVVKTCCKCQRLYLPHFIHDCNVLDTSLIPSTLQSSDRAKTVINTKQQNIRPNTTEIDDGTVSNEILYSTIIGAVLKYPALWDHRLPLKDRTEIKKRTLWELVHLECAGLVQSIIKLFLSDAFFQYAYSCLFQHLVCGNKPMTAQMEHNN</sequence>
<dbReference type="RefSeq" id="XP_029340919.1">
    <property type="nucleotide sequence ID" value="XM_029485059.1"/>
</dbReference>
<dbReference type="EnsemblMetazoa" id="XM_029485059.1">
    <property type="protein sequence ID" value="XP_029340919.1"/>
    <property type="gene ID" value="LOC100574019"/>
</dbReference>
<evidence type="ECO:0000313" key="1">
    <source>
        <dbReference type="EnsemblMetazoa" id="XP_029340919.1"/>
    </source>
</evidence>
<dbReference type="Proteomes" id="UP000007819">
    <property type="component" value="Chromosome X"/>
</dbReference>
<reference evidence="2" key="1">
    <citation type="submission" date="2010-06" db="EMBL/GenBank/DDBJ databases">
        <authorList>
            <person name="Jiang H."/>
            <person name="Abraham K."/>
            <person name="Ali S."/>
            <person name="Alsbrooks S.L."/>
            <person name="Anim B.N."/>
            <person name="Anosike U.S."/>
            <person name="Attaway T."/>
            <person name="Bandaranaike D.P."/>
            <person name="Battles P.K."/>
            <person name="Bell S.N."/>
            <person name="Bell A.V."/>
            <person name="Beltran B."/>
            <person name="Bickham C."/>
            <person name="Bustamante Y."/>
            <person name="Caleb T."/>
            <person name="Canada A."/>
            <person name="Cardenas V."/>
            <person name="Carter K."/>
            <person name="Chacko J."/>
            <person name="Chandrabose M.N."/>
            <person name="Chavez D."/>
            <person name="Chavez A."/>
            <person name="Chen L."/>
            <person name="Chu H.-S."/>
            <person name="Claassen K.J."/>
            <person name="Cockrell R."/>
            <person name="Collins M."/>
            <person name="Cooper J.A."/>
            <person name="Cree A."/>
            <person name="Curry S.M."/>
            <person name="Da Y."/>
            <person name="Dao M.D."/>
            <person name="Das B."/>
            <person name="Davila M.-L."/>
            <person name="Davy-Carroll L."/>
            <person name="Denson S."/>
            <person name="Dinh H."/>
            <person name="Ebong V.E."/>
            <person name="Edwards J.R."/>
            <person name="Egan A."/>
            <person name="El-Daye J."/>
            <person name="Escobedo L."/>
            <person name="Fernandez S."/>
            <person name="Fernando P.R."/>
            <person name="Flagg N."/>
            <person name="Forbes L.D."/>
            <person name="Fowler R.G."/>
            <person name="Fu Q."/>
            <person name="Gabisi R.A."/>
            <person name="Ganer J."/>
            <person name="Garbino Pronczuk A."/>
            <person name="Garcia R.M."/>
            <person name="Garner T."/>
            <person name="Garrett T.E."/>
            <person name="Gonzalez D.A."/>
            <person name="Hamid H."/>
            <person name="Hawkins E.S."/>
            <person name="Hirani K."/>
            <person name="Hogues M.E."/>
            <person name="Hollins B."/>
            <person name="Hsiao C.-H."/>
            <person name="Jabil R."/>
            <person name="James M.L."/>
            <person name="Jhangiani S.N."/>
            <person name="Johnson B."/>
            <person name="Johnson Q."/>
            <person name="Joshi V."/>
            <person name="Kalu J.B."/>
            <person name="Kam C."/>
            <person name="Kashfia A."/>
            <person name="Keebler J."/>
            <person name="Kisamo H."/>
            <person name="Kovar C.L."/>
            <person name="Lago L.A."/>
            <person name="Lai C.-Y."/>
            <person name="Laidlaw J."/>
            <person name="Lara F."/>
            <person name="Le T.-K."/>
            <person name="Lee S.L."/>
            <person name="Legall F.H."/>
            <person name="Lemon S.J."/>
            <person name="Lewis L.R."/>
            <person name="Li B."/>
            <person name="Liu Y."/>
            <person name="Liu Y.-S."/>
            <person name="Lopez J."/>
            <person name="Lozado R.J."/>
            <person name="Lu J."/>
            <person name="Madu R.C."/>
            <person name="Maheshwari M."/>
            <person name="Maheshwari R."/>
            <person name="Malloy K."/>
            <person name="Martinez E."/>
            <person name="Mathew T."/>
            <person name="Mercado I.C."/>
            <person name="Mercado C."/>
            <person name="Meyer B."/>
            <person name="Montgomery K."/>
            <person name="Morgan M.B."/>
            <person name="Munidasa M."/>
            <person name="Nazareth L.V."/>
            <person name="Nelson J."/>
            <person name="Ng B.M."/>
            <person name="Nguyen N.B."/>
            <person name="Nguyen P.Q."/>
            <person name="Nguyen T."/>
            <person name="Obregon M."/>
            <person name="Okwuonu G.O."/>
            <person name="Onwere C.G."/>
            <person name="Orozco G."/>
            <person name="Parra A."/>
            <person name="Patel S."/>
            <person name="Patil S."/>
            <person name="Perez A."/>
            <person name="Perez Y."/>
            <person name="Pham C."/>
            <person name="Primus E.L."/>
            <person name="Pu L.-L."/>
            <person name="Puazo M."/>
            <person name="Qin X."/>
            <person name="Quiroz J.B."/>
            <person name="Reese J."/>
            <person name="Richards S."/>
            <person name="Rives C.M."/>
            <person name="Robberts R."/>
            <person name="Ruiz S.J."/>
            <person name="Ruiz M.J."/>
            <person name="Santibanez J."/>
            <person name="Schneider B.W."/>
            <person name="Sisson I."/>
            <person name="Smith M."/>
            <person name="Sodergren E."/>
            <person name="Song X.-Z."/>
            <person name="Song B.B."/>
            <person name="Summersgill H."/>
            <person name="Thelus R."/>
            <person name="Thornton R.D."/>
            <person name="Trejos Z.Y."/>
            <person name="Usmani K."/>
            <person name="Vattathil S."/>
            <person name="Villasana D."/>
            <person name="Walker D.L."/>
            <person name="Wang S."/>
            <person name="Wang K."/>
            <person name="White C.S."/>
            <person name="Williams A.C."/>
            <person name="Williamson J."/>
            <person name="Wilson K."/>
            <person name="Woghiren I.O."/>
            <person name="Woodworth J.R."/>
            <person name="Worley K.C."/>
            <person name="Wright R.A."/>
            <person name="Wu W."/>
            <person name="Young L."/>
            <person name="Zhang L."/>
            <person name="Zhang J."/>
            <person name="Zhu Y."/>
            <person name="Muzny D.M."/>
            <person name="Weinstock G."/>
            <person name="Gibbs R.A."/>
        </authorList>
    </citation>
    <scope>NUCLEOTIDE SEQUENCE [LARGE SCALE GENOMIC DNA]</scope>
    <source>
        <strain evidence="2">LSR1</strain>
    </source>
</reference>
<dbReference type="AlphaFoldDB" id="A0A8R2NJA3"/>
<dbReference type="GeneID" id="100574019"/>
<name>A0A8R2NJA3_ACYPI</name>
<dbReference type="KEGG" id="api:100574019"/>
<organism evidence="1 2">
    <name type="scientific">Acyrthosiphon pisum</name>
    <name type="common">Pea aphid</name>
    <dbReference type="NCBI Taxonomy" id="7029"/>
    <lineage>
        <taxon>Eukaryota</taxon>
        <taxon>Metazoa</taxon>
        <taxon>Ecdysozoa</taxon>
        <taxon>Arthropoda</taxon>
        <taxon>Hexapoda</taxon>
        <taxon>Insecta</taxon>
        <taxon>Pterygota</taxon>
        <taxon>Neoptera</taxon>
        <taxon>Paraneoptera</taxon>
        <taxon>Hemiptera</taxon>
        <taxon>Sternorrhyncha</taxon>
        <taxon>Aphidomorpha</taxon>
        <taxon>Aphidoidea</taxon>
        <taxon>Aphididae</taxon>
        <taxon>Macrosiphini</taxon>
        <taxon>Acyrthosiphon</taxon>
    </lineage>
</organism>
<dbReference type="OrthoDB" id="6615613at2759"/>
<reference evidence="1" key="2">
    <citation type="submission" date="2022-06" db="UniProtKB">
        <authorList>
            <consortium name="EnsemblMetazoa"/>
        </authorList>
    </citation>
    <scope>IDENTIFICATION</scope>
</reference>
<accession>A0A8R2NJA3</accession>